<keyword evidence="1" id="KW-0812">Transmembrane</keyword>
<feature type="transmembrane region" description="Helical" evidence="1">
    <location>
        <begin position="54"/>
        <end position="74"/>
    </location>
</feature>
<name>A0A7W8JWL0_9DEIO</name>
<evidence type="ECO:0000313" key="3">
    <source>
        <dbReference type="Proteomes" id="UP000552709"/>
    </source>
</evidence>
<proteinExistence type="predicted"/>
<dbReference type="EMBL" id="JACHFL010000010">
    <property type="protein sequence ID" value="MBB5364330.1"/>
    <property type="molecule type" value="Genomic_DNA"/>
</dbReference>
<dbReference type="RefSeq" id="WP_184134632.1">
    <property type="nucleotide sequence ID" value="NZ_JACHFL010000010.1"/>
</dbReference>
<keyword evidence="1" id="KW-1133">Transmembrane helix</keyword>
<gene>
    <name evidence="2" type="ORF">HNQ08_003442</name>
</gene>
<keyword evidence="1" id="KW-0472">Membrane</keyword>
<protein>
    <submittedName>
        <fullName evidence="2">Uncharacterized protein</fullName>
    </submittedName>
</protein>
<evidence type="ECO:0000313" key="2">
    <source>
        <dbReference type="EMBL" id="MBB5364330.1"/>
    </source>
</evidence>
<comment type="caution">
    <text evidence="2">The sequence shown here is derived from an EMBL/GenBank/DDBJ whole genome shotgun (WGS) entry which is preliminary data.</text>
</comment>
<keyword evidence="3" id="KW-1185">Reference proteome</keyword>
<feature type="transmembrane region" description="Helical" evidence="1">
    <location>
        <begin position="116"/>
        <end position="133"/>
    </location>
</feature>
<dbReference type="AlphaFoldDB" id="A0A7W8JWL0"/>
<dbReference type="Proteomes" id="UP000552709">
    <property type="component" value="Unassembled WGS sequence"/>
</dbReference>
<organism evidence="2 3">
    <name type="scientific">Deinococcus humi</name>
    <dbReference type="NCBI Taxonomy" id="662880"/>
    <lineage>
        <taxon>Bacteria</taxon>
        <taxon>Thermotogati</taxon>
        <taxon>Deinococcota</taxon>
        <taxon>Deinococci</taxon>
        <taxon>Deinococcales</taxon>
        <taxon>Deinococcaceae</taxon>
        <taxon>Deinococcus</taxon>
    </lineage>
</organism>
<feature type="transmembrane region" description="Helical" evidence="1">
    <location>
        <begin position="29"/>
        <end position="48"/>
    </location>
</feature>
<sequence length="134" mass="15014">MTFPLLTEDQRKSLELLQGIIGRLSTNGFLLKGWAVTLVTALLTFSGATGQERLATLALVPTVIFWALDAYLLAREHQYRRIFNLTRQGQQDAFDFQLDALTAETWAVSAFRPAMLVFYVPLVLVVVAVAREII</sequence>
<evidence type="ECO:0000256" key="1">
    <source>
        <dbReference type="SAM" id="Phobius"/>
    </source>
</evidence>
<accession>A0A7W8JWL0</accession>
<reference evidence="2 3" key="1">
    <citation type="submission" date="2020-08" db="EMBL/GenBank/DDBJ databases">
        <title>Genomic Encyclopedia of Type Strains, Phase IV (KMG-IV): sequencing the most valuable type-strain genomes for metagenomic binning, comparative biology and taxonomic classification.</title>
        <authorList>
            <person name="Goeker M."/>
        </authorList>
    </citation>
    <scope>NUCLEOTIDE SEQUENCE [LARGE SCALE GENOMIC DNA]</scope>
    <source>
        <strain evidence="2 3">DSM 27939</strain>
    </source>
</reference>